<keyword evidence="3" id="KW-0812">Transmembrane</keyword>
<comment type="caution">
    <text evidence="1">Lacks conserved residue(s) required for the propagation of feature annotation.</text>
</comment>
<keyword evidence="4" id="KW-0732">Signal</keyword>
<evidence type="ECO:0000256" key="2">
    <source>
        <dbReference type="SAM" id="MobiDB-lite"/>
    </source>
</evidence>
<feature type="domain" description="EGF-like" evidence="5">
    <location>
        <begin position="629"/>
        <end position="668"/>
    </location>
</feature>
<organism evidence="6 7">
    <name type="scientific">Dictyostelium firmibasis</name>
    <dbReference type="NCBI Taxonomy" id="79012"/>
    <lineage>
        <taxon>Eukaryota</taxon>
        <taxon>Amoebozoa</taxon>
        <taxon>Evosea</taxon>
        <taxon>Eumycetozoa</taxon>
        <taxon>Dictyostelia</taxon>
        <taxon>Dictyosteliales</taxon>
        <taxon>Dictyosteliaceae</taxon>
        <taxon>Dictyostelium</taxon>
    </lineage>
</organism>
<dbReference type="PANTHER" id="PTHR31378">
    <property type="entry name" value="EGF-LIKE DOMAIN-CONTAINING PROTEIN-RELATED-RELATED"/>
    <property type="match status" value="1"/>
</dbReference>
<keyword evidence="1" id="KW-1015">Disulfide bond</keyword>
<dbReference type="Pfam" id="PF22933">
    <property type="entry name" value="ComC_SSD"/>
    <property type="match status" value="1"/>
</dbReference>
<keyword evidence="1" id="KW-0245">EGF-like domain</keyword>
<name>A0AAN7TVA7_9MYCE</name>
<dbReference type="PROSITE" id="PS50026">
    <property type="entry name" value="EGF_3"/>
    <property type="match status" value="1"/>
</dbReference>
<evidence type="ECO:0000313" key="7">
    <source>
        <dbReference type="Proteomes" id="UP001344447"/>
    </source>
</evidence>
<evidence type="ECO:0000313" key="6">
    <source>
        <dbReference type="EMBL" id="KAK5576098.1"/>
    </source>
</evidence>
<accession>A0AAN7TVA7</accession>
<sequence length="974" mass="107785">MNKKIIIFSKFFFILFLLNIKIINSIKNSDGGNGDKGTFFGFANLTTTTEHSSGPVTAPTDPTISPQPTLNPNSVPSLSRNVFYFGKSSFSVFNDKSFKFTSYSTKVSLYNPEENNLTSLLCATLDYELLCGLDVSYTTNLDRNITVTVNTTMLIKTFPITMFYINSLAQRNDTIEIDGVGFDKINMQLLSFLVYVGSSSSSGRFYNNITFISPTVMVVPMISITYKNSMNGDFSVTAYSDIVFNQTITTLTPFIRDIKPSTLVNTNSIITLYGTFFFRPTVASLVFNASYIGQSSLHSFALDASDEDIIYINGSTLSYNFSGEITMVFKLDTVTPPFSDHSSNSLILSMAFPKINDMFYNLADDTLTVYGVFLNPKKFNITFYGPIFNVDSILPNTSSSNVELLVFNNPQLYFNSGYLICSNSTSINYNQIKLQLIPTLVKTDKPVNRGDRIIYLSGSFLLPNDRNGNSIYSIKIINTPTYGSKSIPCYNIKVLKYLGLKQLYNISCQVDDSLPFASNIQFILNDTTISISPLNFSFAYQIASIYSVSSTIYTVPGVVTIKGFSFCTLPNITIGGGTCTQPSLTVGNNEMDMLTCNFSSNVGESNSTLSVSIVCDNYNTSSESFIYIRDDPCPSSSTGVCSGSTNGKCNELLRQCECNLGYSGFSCSNKIDVQVKPPIPIINATTAVIETGVQFEIGIIQIREVQSLNKNKVVNFIDLKKEKWDLITKTTDTKDIVIYTYGLILNNSNNKTQINVQIMINSGNETQYDFLGDVFTILPNSVKYQVEIIGWDFSAKLNSIQVLFESKIKSDDCIDENQELSRNIQMSGQSIRTIEMKSKTGEILVGTFSNRLQLDDRVVVSTIEILSQQDLLSSNISTLNNQSIIQAITINYFSKNAIIDPNFGVLLSNDPTSTTNNGCNNSSSPNKFQTWKIAVIVVCSVVGLSLIVVSTSAIYKKIKNKSLILDIRLKLAKK</sequence>
<feature type="chain" id="PRO_5042900443" description="EGF-like domain-containing protein" evidence="4">
    <location>
        <begin position="26"/>
        <end position="974"/>
    </location>
</feature>
<evidence type="ECO:0000259" key="5">
    <source>
        <dbReference type="PROSITE" id="PS50026"/>
    </source>
</evidence>
<feature type="transmembrane region" description="Helical" evidence="3">
    <location>
        <begin position="931"/>
        <end position="955"/>
    </location>
</feature>
<dbReference type="PROSITE" id="PS00022">
    <property type="entry name" value="EGF_1"/>
    <property type="match status" value="1"/>
</dbReference>
<evidence type="ECO:0000256" key="4">
    <source>
        <dbReference type="SAM" id="SignalP"/>
    </source>
</evidence>
<keyword evidence="3" id="KW-0472">Membrane</keyword>
<proteinExistence type="predicted"/>
<dbReference type="PANTHER" id="PTHR31378:SF5">
    <property type="entry name" value="EGF-LIKE DOMAIN-CONTAINING PROTEIN"/>
    <property type="match status" value="1"/>
</dbReference>
<dbReference type="Proteomes" id="UP001344447">
    <property type="component" value="Unassembled WGS sequence"/>
</dbReference>
<feature type="signal peptide" evidence="4">
    <location>
        <begin position="1"/>
        <end position="25"/>
    </location>
</feature>
<evidence type="ECO:0000256" key="3">
    <source>
        <dbReference type="SAM" id="Phobius"/>
    </source>
</evidence>
<dbReference type="InterPro" id="IPR000742">
    <property type="entry name" value="EGF"/>
</dbReference>
<comment type="caution">
    <text evidence="6">The sequence shown here is derived from an EMBL/GenBank/DDBJ whole genome shotgun (WGS) entry which is preliminary data.</text>
</comment>
<feature type="region of interest" description="Disordered" evidence="2">
    <location>
        <begin position="50"/>
        <end position="71"/>
    </location>
</feature>
<dbReference type="AlphaFoldDB" id="A0AAN7TVA7"/>
<dbReference type="InterPro" id="IPR054484">
    <property type="entry name" value="ComC_SSD"/>
</dbReference>
<feature type="disulfide bond" evidence="1">
    <location>
        <begin position="658"/>
        <end position="667"/>
    </location>
</feature>
<evidence type="ECO:0000256" key="1">
    <source>
        <dbReference type="PROSITE-ProRule" id="PRU00076"/>
    </source>
</evidence>
<dbReference type="EMBL" id="JAVFKY010000005">
    <property type="protein sequence ID" value="KAK5576098.1"/>
    <property type="molecule type" value="Genomic_DNA"/>
</dbReference>
<dbReference type="PROSITE" id="PS01186">
    <property type="entry name" value="EGF_2"/>
    <property type="match status" value="1"/>
</dbReference>
<keyword evidence="7" id="KW-1185">Reference proteome</keyword>
<protein>
    <recommendedName>
        <fullName evidence="5">EGF-like domain-containing protein</fullName>
    </recommendedName>
</protein>
<reference evidence="6 7" key="1">
    <citation type="submission" date="2023-11" db="EMBL/GenBank/DDBJ databases">
        <title>Dfirmibasis_genome.</title>
        <authorList>
            <person name="Edelbroek B."/>
            <person name="Kjellin J."/>
            <person name="Jerlstrom-Hultqvist J."/>
            <person name="Soderbom F."/>
        </authorList>
    </citation>
    <scope>NUCLEOTIDE SEQUENCE [LARGE SCALE GENOMIC DNA]</scope>
    <source>
        <strain evidence="6 7">TNS-C-14</strain>
    </source>
</reference>
<keyword evidence="3" id="KW-1133">Transmembrane helix</keyword>
<gene>
    <name evidence="6" type="ORF">RB653_007236</name>
</gene>